<name>A0A9D9E2C1_9BACT</name>
<reference evidence="2" key="1">
    <citation type="submission" date="2020-10" db="EMBL/GenBank/DDBJ databases">
        <authorList>
            <person name="Gilroy R."/>
        </authorList>
    </citation>
    <scope>NUCLEOTIDE SEQUENCE</scope>
    <source>
        <strain evidence="2">G3-4614</strain>
    </source>
</reference>
<dbReference type="Proteomes" id="UP000823636">
    <property type="component" value="Unassembled WGS sequence"/>
</dbReference>
<proteinExistence type="predicted"/>
<reference evidence="2" key="2">
    <citation type="journal article" date="2021" name="PeerJ">
        <title>Extensive microbial diversity within the chicken gut microbiome revealed by metagenomics and culture.</title>
        <authorList>
            <person name="Gilroy R."/>
            <person name="Ravi A."/>
            <person name="Getino M."/>
            <person name="Pursley I."/>
            <person name="Horton D.L."/>
            <person name="Alikhan N.F."/>
            <person name="Baker D."/>
            <person name="Gharbi K."/>
            <person name="Hall N."/>
            <person name="Watson M."/>
            <person name="Adriaenssens E.M."/>
            <person name="Foster-Nyarko E."/>
            <person name="Jarju S."/>
            <person name="Secka A."/>
            <person name="Antonio M."/>
            <person name="Oren A."/>
            <person name="Chaudhuri R.R."/>
            <person name="La Ragione R."/>
            <person name="Hildebrand F."/>
            <person name="Pallen M.J."/>
        </authorList>
    </citation>
    <scope>NUCLEOTIDE SEQUENCE</scope>
    <source>
        <strain evidence="2">G3-4614</strain>
    </source>
</reference>
<keyword evidence="1" id="KW-0732">Signal</keyword>
<feature type="signal peptide" evidence="1">
    <location>
        <begin position="1"/>
        <end position="22"/>
    </location>
</feature>
<dbReference type="AlphaFoldDB" id="A0A9D9E2C1"/>
<gene>
    <name evidence="2" type="ORF">IAC54_02700</name>
</gene>
<evidence type="ECO:0000313" key="3">
    <source>
        <dbReference type="Proteomes" id="UP000823636"/>
    </source>
</evidence>
<evidence type="ECO:0000256" key="1">
    <source>
        <dbReference type="SAM" id="SignalP"/>
    </source>
</evidence>
<accession>A0A9D9E2C1</accession>
<evidence type="ECO:0000313" key="2">
    <source>
        <dbReference type="EMBL" id="MBO8437793.1"/>
    </source>
</evidence>
<dbReference type="EMBL" id="JADIMW010000026">
    <property type="protein sequence ID" value="MBO8437793.1"/>
    <property type="molecule type" value="Genomic_DNA"/>
</dbReference>
<organism evidence="2 3">
    <name type="scientific">Candidatus Caccoplasma merdipullorum</name>
    <dbReference type="NCBI Taxonomy" id="2840718"/>
    <lineage>
        <taxon>Bacteria</taxon>
        <taxon>Pseudomonadati</taxon>
        <taxon>Bacteroidota</taxon>
        <taxon>Bacteroidia</taxon>
        <taxon>Bacteroidales</taxon>
        <taxon>Bacteroidaceae</taxon>
        <taxon>Bacteroidaceae incertae sedis</taxon>
        <taxon>Candidatus Caccoplasma</taxon>
    </lineage>
</organism>
<feature type="chain" id="PRO_5038499051" evidence="1">
    <location>
        <begin position="23"/>
        <end position="164"/>
    </location>
</feature>
<protein>
    <submittedName>
        <fullName evidence="2">Uncharacterized protein</fullName>
    </submittedName>
</protein>
<comment type="caution">
    <text evidence="2">The sequence shown here is derived from an EMBL/GenBank/DDBJ whole genome shotgun (WGS) entry which is preliminary data.</text>
</comment>
<sequence length="164" mass="17870">MKHLSSFLLVVIFAFSANVVNAQMSAINESKERIAELLKIDLSAKCGIESIDNFAAAVKSVADKTSETSNILVSLTDRINNKTDIPTVDELKGVENHIKELSKSVTEAGNLAVEAAKGLKELKNPMKIKGAMKSLNDTKKALEIIVKEMEFQVKTIAEMFTSIS</sequence>